<dbReference type="EMBL" id="BARV01033396">
    <property type="protein sequence ID" value="GAI49843.1"/>
    <property type="molecule type" value="Genomic_DNA"/>
</dbReference>
<dbReference type="SUPFAM" id="SSF64263">
    <property type="entry name" value="Prokaryotic ribosomal protein L17"/>
    <property type="match status" value="1"/>
</dbReference>
<dbReference type="InterPro" id="IPR047859">
    <property type="entry name" value="Ribosomal_bL17_CS"/>
</dbReference>
<dbReference type="GO" id="GO:0022625">
    <property type="term" value="C:cytosolic large ribosomal subunit"/>
    <property type="evidence" value="ECO:0007669"/>
    <property type="project" value="TreeGrafter"/>
</dbReference>
<proteinExistence type="inferred from homology"/>
<evidence type="ECO:0000313" key="4">
    <source>
        <dbReference type="EMBL" id="GAI49843.1"/>
    </source>
</evidence>
<evidence type="ECO:0000256" key="2">
    <source>
        <dbReference type="ARBA" id="ARBA00022980"/>
    </source>
</evidence>
<protein>
    <submittedName>
        <fullName evidence="4">Uncharacterized protein</fullName>
    </submittedName>
</protein>
<dbReference type="Gene3D" id="3.90.1030.10">
    <property type="entry name" value="Ribosomal protein L17"/>
    <property type="match status" value="1"/>
</dbReference>
<evidence type="ECO:0000256" key="1">
    <source>
        <dbReference type="ARBA" id="ARBA00008777"/>
    </source>
</evidence>
<comment type="caution">
    <text evidence="4">The sequence shown here is derived from an EMBL/GenBank/DDBJ whole genome shotgun (WGS) entry which is preliminary data.</text>
</comment>
<dbReference type="PANTHER" id="PTHR14413">
    <property type="entry name" value="RIBOSOMAL PROTEIN L17"/>
    <property type="match status" value="1"/>
</dbReference>
<gene>
    <name evidence="4" type="ORF">S06H3_52500</name>
</gene>
<organism evidence="4">
    <name type="scientific">marine sediment metagenome</name>
    <dbReference type="NCBI Taxonomy" id="412755"/>
    <lineage>
        <taxon>unclassified sequences</taxon>
        <taxon>metagenomes</taxon>
        <taxon>ecological metagenomes</taxon>
    </lineage>
</organism>
<dbReference type="InterPro" id="IPR036373">
    <property type="entry name" value="Ribosomal_bL17_sf"/>
</dbReference>
<dbReference type="Pfam" id="PF01196">
    <property type="entry name" value="Ribosomal_L17"/>
    <property type="match status" value="1"/>
</dbReference>
<reference evidence="4" key="1">
    <citation type="journal article" date="2014" name="Front. Microbiol.">
        <title>High frequency of phylogenetically diverse reductive dehalogenase-homologous genes in deep subseafloor sedimentary metagenomes.</title>
        <authorList>
            <person name="Kawai M."/>
            <person name="Futagami T."/>
            <person name="Toyoda A."/>
            <person name="Takaki Y."/>
            <person name="Nishi S."/>
            <person name="Hori S."/>
            <person name="Arai W."/>
            <person name="Tsubouchi T."/>
            <person name="Morono Y."/>
            <person name="Uchiyama I."/>
            <person name="Ito T."/>
            <person name="Fujiyama A."/>
            <person name="Inagaki F."/>
            <person name="Takami H."/>
        </authorList>
    </citation>
    <scope>NUCLEOTIDE SEQUENCE</scope>
    <source>
        <strain evidence="4">Expedition CK06-06</strain>
    </source>
</reference>
<feature type="non-terminal residue" evidence="4">
    <location>
        <position position="49"/>
    </location>
</feature>
<name>X1P1S8_9ZZZZ</name>
<dbReference type="GO" id="GO:0006412">
    <property type="term" value="P:translation"/>
    <property type="evidence" value="ECO:0007669"/>
    <property type="project" value="InterPro"/>
</dbReference>
<keyword evidence="2" id="KW-0689">Ribosomal protein</keyword>
<dbReference type="InterPro" id="IPR000456">
    <property type="entry name" value="Ribosomal_bL17"/>
</dbReference>
<dbReference type="PROSITE" id="PS01167">
    <property type="entry name" value="RIBOSOMAL_L17"/>
    <property type="match status" value="1"/>
</dbReference>
<evidence type="ECO:0000256" key="3">
    <source>
        <dbReference type="ARBA" id="ARBA00023274"/>
    </source>
</evidence>
<sequence>MYRNLVTDLLNYEKITTTEAKAKEVRGLAEEMITLGKEGGLHSRRQALS</sequence>
<comment type="similarity">
    <text evidence="1">Belongs to the bacterial ribosomal protein bL17 family.</text>
</comment>
<dbReference type="PANTHER" id="PTHR14413:SF16">
    <property type="entry name" value="LARGE RIBOSOMAL SUBUNIT PROTEIN BL17M"/>
    <property type="match status" value="1"/>
</dbReference>
<dbReference type="AlphaFoldDB" id="X1P1S8"/>
<keyword evidence="3" id="KW-0687">Ribonucleoprotein</keyword>
<dbReference type="GO" id="GO:0003735">
    <property type="term" value="F:structural constituent of ribosome"/>
    <property type="evidence" value="ECO:0007669"/>
    <property type="project" value="InterPro"/>
</dbReference>
<accession>X1P1S8</accession>